<comment type="similarity">
    <text evidence="1">Belongs to the SMC family. SMC5 subfamily.</text>
</comment>
<evidence type="ECO:0000256" key="3">
    <source>
        <dbReference type="ARBA" id="ARBA00023054"/>
    </source>
</evidence>
<dbReference type="PANTHER" id="PTHR45916">
    <property type="entry name" value="STRUCTURAL MAINTENANCE OF CHROMOSOMES PROTEIN 5"/>
    <property type="match status" value="1"/>
</dbReference>
<dbReference type="GO" id="GO:0003697">
    <property type="term" value="F:single-stranded DNA binding"/>
    <property type="evidence" value="ECO:0007669"/>
    <property type="project" value="TreeGrafter"/>
</dbReference>
<accession>A0A0N4VSY5</accession>
<dbReference type="GO" id="GO:0030915">
    <property type="term" value="C:Smc5-Smc6 complex"/>
    <property type="evidence" value="ECO:0007669"/>
    <property type="project" value="TreeGrafter"/>
</dbReference>
<organism evidence="7">
    <name type="scientific">Haemonchus placei</name>
    <name type="common">Barber's pole worm</name>
    <dbReference type="NCBI Taxonomy" id="6290"/>
    <lineage>
        <taxon>Eukaryota</taxon>
        <taxon>Metazoa</taxon>
        <taxon>Ecdysozoa</taxon>
        <taxon>Nematoda</taxon>
        <taxon>Chromadorea</taxon>
        <taxon>Rhabditida</taxon>
        <taxon>Rhabditina</taxon>
        <taxon>Rhabditomorpha</taxon>
        <taxon>Strongyloidea</taxon>
        <taxon>Trichostrongylidae</taxon>
        <taxon>Haemonchus</taxon>
    </lineage>
</organism>
<dbReference type="Gene3D" id="3.40.50.300">
    <property type="entry name" value="P-loop containing nucleotide triphosphate hydrolases"/>
    <property type="match status" value="2"/>
</dbReference>
<evidence type="ECO:0000313" key="7">
    <source>
        <dbReference type="WBParaSite" id="HPLM_0000040201-mRNA-1"/>
    </source>
</evidence>
<keyword evidence="6" id="KW-1185">Reference proteome</keyword>
<dbReference type="GO" id="GO:0000724">
    <property type="term" value="P:double-strand break repair via homologous recombination"/>
    <property type="evidence" value="ECO:0007669"/>
    <property type="project" value="TreeGrafter"/>
</dbReference>
<dbReference type="InterPro" id="IPR027417">
    <property type="entry name" value="P-loop_NTPase"/>
</dbReference>
<gene>
    <name evidence="5" type="ORF">HPLM_LOCUS403</name>
</gene>
<dbReference type="OrthoDB" id="10254973at2759"/>
<dbReference type="InterPro" id="IPR003395">
    <property type="entry name" value="RecF/RecN/SMC_N"/>
</dbReference>
<dbReference type="Proteomes" id="UP000268014">
    <property type="component" value="Unassembled WGS sequence"/>
</dbReference>
<dbReference type="EMBL" id="UZAF01000271">
    <property type="protein sequence ID" value="VDO05298.1"/>
    <property type="molecule type" value="Genomic_DNA"/>
</dbReference>
<evidence type="ECO:0000256" key="2">
    <source>
        <dbReference type="ARBA" id="ARBA00018687"/>
    </source>
</evidence>
<dbReference type="SUPFAM" id="SSF52540">
    <property type="entry name" value="P-loop containing nucleoside triphosphate hydrolases"/>
    <property type="match status" value="1"/>
</dbReference>
<sequence>MEATSDSTQIYPDGSITKIVYHNFLTYDDVECKPGPNLNMFIGTNGAGKSTVICGICLAVGGNPKILGRSERMGDYIKHKRDEGFVEVYIADSTKGEQRVKILLQRPSAYLFEYQLMIEFRNIFHHFQIDNPCTFLAQDKVKSFSEQSPVDLLMNTERAGNASLLEQHEELIRKKKHEIFRYPNSIDPFQSGEIAMLLPRVENYKKKERSPVNVVNSSVMEIDRHCFKEHTVTTVYPFLTTSHCSTCALELRDEARRIDQVMEGRVRILENLRSNMADEAWRWYQANRDKFRHPVYVPILHMTVPDAKAAMLLENLIAVRDLPMFIFGCKEDETLLTDRKHNWKLNSTVVNLSALSTTVTQEMKGFGFTRFAADLFTAPDVVKQYLCNVARVSFSGASGIEMQCPIRDSKKCFVQEIMEWREPVEDLIRKINVNYSKFFATLGCAGEVYLEIPEDPVASVMVNDFAVFKVQSGGERSVSTMLYLLALQELCPVPFRCVDEINQGMDPVNERKVFSIMVDTLSGEGNLAKTQYFLLTPKLLHGLKFNRKVTVQINWSLIYDSGPKLLLQLQFMGKKAIMEI</sequence>
<dbReference type="GO" id="GO:0005634">
    <property type="term" value="C:nucleus"/>
    <property type="evidence" value="ECO:0007669"/>
    <property type="project" value="TreeGrafter"/>
</dbReference>
<protein>
    <recommendedName>
        <fullName evidence="2">Structural maintenance of chromosomes protein 5</fullName>
    </recommendedName>
</protein>
<proteinExistence type="inferred from homology"/>
<dbReference type="WBParaSite" id="HPLM_0000040201-mRNA-1">
    <property type="protein sequence ID" value="HPLM_0000040201-mRNA-1"/>
    <property type="gene ID" value="HPLM_0000040201"/>
</dbReference>
<dbReference type="PANTHER" id="PTHR45916:SF1">
    <property type="entry name" value="STRUCTURAL MAINTENANCE OF CHROMOSOMES PROTEIN 5"/>
    <property type="match status" value="1"/>
</dbReference>
<keyword evidence="3" id="KW-0175">Coiled coil</keyword>
<dbReference type="Pfam" id="PF02463">
    <property type="entry name" value="SMC_N"/>
    <property type="match status" value="1"/>
</dbReference>
<name>A0A0N4VSY5_HAEPC</name>
<evidence type="ECO:0000259" key="4">
    <source>
        <dbReference type="Pfam" id="PF02463"/>
    </source>
</evidence>
<evidence type="ECO:0000256" key="1">
    <source>
        <dbReference type="ARBA" id="ARBA00010171"/>
    </source>
</evidence>
<evidence type="ECO:0000313" key="6">
    <source>
        <dbReference type="Proteomes" id="UP000268014"/>
    </source>
</evidence>
<feature type="domain" description="RecF/RecN/SMC N-terminal" evidence="4">
    <location>
        <begin position="16"/>
        <end position="517"/>
    </location>
</feature>
<reference evidence="5 6" key="2">
    <citation type="submission" date="2018-11" db="EMBL/GenBank/DDBJ databases">
        <authorList>
            <consortium name="Pathogen Informatics"/>
        </authorList>
    </citation>
    <scope>NUCLEOTIDE SEQUENCE [LARGE SCALE GENOMIC DNA]</scope>
    <source>
        <strain evidence="5 6">MHpl1</strain>
    </source>
</reference>
<dbReference type="STRING" id="6290.A0A0N4VSY5"/>
<dbReference type="AlphaFoldDB" id="A0A0N4VSY5"/>
<evidence type="ECO:0000313" key="5">
    <source>
        <dbReference type="EMBL" id="VDO05298.1"/>
    </source>
</evidence>
<reference evidence="7" key="1">
    <citation type="submission" date="2017-02" db="UniProtKB">
        <authorList>
            <consortium name="WormBaseParasite"/>
        </authorList>
    </citation>
    <scope>IDENTIFICATION</scope>
</reference>